<evidence type="ECO:0000313" key="4">
    <source>
        <dbReference type="EMBL" id="HJF34217.1"/>
    </source>
</evidence>
<dbReference type="AlphaFoldDB" id="A0A921G419"/>
<feature type="domain" description="DUF2207" evidence="3">
    <location>
        <begin position="27"/>
        <end position="207"/>
    </location>
</feature>
<keyword evidence="2" id="KW-1133">Transmembrane helix</keyword>
<evidence type="ECO:0000256" key="1">
    <source>
        <dbReference type="SAM" id="MobiDB-lite"/>
    </source>
</evidence>
<feature type="transmembrane region" description="Helical" evidence="2">
    <location>
        <begin position="254"/>
        <end position="272"/>
    </location>
</feature>
<evidence type="ECO:0000256" key="2">
    <source>
        <dbReference type="SAM" id="Phobius"/>
    </source>
</evidence>
<evidence type="ECO:0000259" key="3">
    <source>
        <dbReference type="Pfam" id="PF09972"/>
    </source>
</evidence>
<evidence type="ECO:0000313" key="5">
    <source>
        <dbReference type="Proteomes" id="UP000698173"/>
    </source>
</evidence>
<feature type="transmembrane region" description="Helical" evidence="2">
    <location>
        <begin position="478"/>
        <end position="495"/>
    </location>
</feature>
<organism evidence="4 5">
    <name type="scientific">Sporosarcina psychrophila</name>
    <name type="common">Bacillus psychrophilus</name>
    <dbReference type="NCBI Taxonomy" id="1476"/>
    <lineage>
        <taxon>Bacteria</taxon>
        <taxon>Bacillati</taxon>
        <taxon>Bacillota</taxon>
        <taxon>Bacilli</taxon>
        <taxon>Bacillales</taxon>
        <taxon>Caryophanaceae</taxon>
        <taxon>Sporosarcina</taxon>
    </lineage>
</organism>
<reference evidence="4" key="1">
    <citation type="journal article" date="2021" name="PeerJ">
        <title>Extensive microbial diversity within the chicken gut microbiome revealed by metagenomics and culture.</title>
        <authorList>
            <person name="Gilroy R."/>
            <person name="Ravi A."/>
            <person name="Getino M."/>
            <person name="Pursley I."/>
            <person name="Horton D.L."/>
            <person name="Alikhan N.F."/>
            <person name="Baker D."/>
            <person name="Gharbi K."/>
            <person name="Hall N."/>
            <person name="Watson M."/>
            <person name="Adriaenssens E.M."/>
            <person name="Foster-Nyarko E."/>
            <person name="Jarju S."/>
            <person name="Secka A."/>
            <person name="Antonio M."/>
            <person name="Oren A."/>
            <person name="Chaudhuri R.R."/>
            <person name="La Ragione R."/>
            <person name="Hildebrand F."/>
            <person name="Pallen M.J."/>
        </authorList>
    </citation>
    <scope>NUCLEOTIDE SEQUENCE</scope>
    <source>
        <strain evidence="4">CHK171-7178</strain>
    </source>
</reference>
<name>A0A921G419_SPOPS</name>
<feature type="transmembrane region" description="Helical" evidence="2">
    <location>
        <begin position="429"/>
        <end position="447"/>
    </location>
</feature>
<dbReference type="Pfam" id="PF09972">
    <property type="entry name" value="DUF2207"/>
    <property type="match status" value="1"/>
</dbReference>
<keyword evidence="2" id="KW-0472">Membrane</keyword>
<accession>A0A921G419</accession>
<comment type="caution">
    <text evidence="4">The sequence shown here is derived from an EMBL/GenBank/DDBJ whole genome shotgun (WGS) entry which is preliminary data.</text>
</comment>
<protein>
    <submittedName>
        <fullName evidence="4">DUF2207 domain-containing protein</fullName>
    </submittedName>
</protein>
<feature type="region of interest" description="Disordered" evidence="1">
    <location>
        <begin position="611"/>
        <end position="640"/>
    </location>
</feature>
<feature type="compositionally biased region" description="Gly residues" evidence="1">
    <location>
        <begin position="623"/>
        <end position="640"/>
    </location>
</feature>
<feature type="transmembrane region" description="Helical" evidence="2">
    <location>
        <begin position="453"/>
        <end position="471"/>
    </location>
</feature>
<dbReference type="EMBL" id="DYWT01000311">
    <property type="protein sequence ID" value="HJF34217.1"/>
    <property type="molecule type" value="Genomic_DNA"/>
</dbReference>
<sequence>MKKIIAILITITFVISFNAVALAKSYTIDEVQIKGWVQPNGDMVVNELFTYTLDGNFSELTRSFPDKHNRQVEGFEAHIVSGKHPVVGEIKGSMLNTVKVAANGTTRTVKVDVKDKSVSVLYVYIMRGAVKSYETYSDLDITFFERGANHDIDYKNVTIAYVLPGDVGDSKIHGFMYDQNGKVNNVYRNGIVFTTPNSQAHSVTATRTFFPSSIMTEQQKGAAPVSFEQAVEQEKERLEAFHSKVALTPIASTSVWGGSLLFLFGAVFLLFMRQKWFAPFGNPAHVLQTDPVYLSFINHNGDYHPKSFLSGIFSLAEKGHVDIQLAPSADRFKGQLNVPEKTFAFQFKKGTQPLLAYEKKLVTWLFKVGLTTRKFHLHDIAGKADGEKDREKSYLNQQYVFEKTHYKWHGNVKALMVEARTVSGKLSNVLKQMIFVVIALLMAFAVYTAGGSGWEIAFPFIIAILVIGLFTQNPLNKWLPIVFFIILFFVMRQMITGDLYIALTALLLAGTLLYYMLPSTLLTSLNALYTKMSIIKFHKQIERGFPLGLTIEEQERWLTRAYLLNSSHKKLPEIKNGLAGTLPFTALFAMEADPLHFVQSTWGATRIVKASSSDGGSAQTFDTGGGGGGSGGDGGGAGAD</sequence>
<keyword evidence="2" id="KW-0812">Transmembrane</keyword>
<proteinExistence type="predicted"/>
<reference evidence="4" key="2">
    <citation type="submission" date="2021-09" db="EMBL/GenBank/DDBJ databases">
        <authorList>
            <person name="Gilroy R."/>
        </authorList>
    </citation>
    <scope>NUCLEOTIDE SEQUENCE</scope>
    <source>
        <strain evidence="4">CHK171-7178</strain>
    </source>
</reference>
<dbReference type="Proteomes" id="UP000698173">
    <property type="component" value="Unassembled WGS sequence"/>
</dbReference>
<gene>
    <name evidence="4" type="ORF">K8V56_20840</name>
</gene>
<dbReference type="InterPro" id="IPR018702">
    <property type="entry name" value="DUF2207"/>
</dbReference>
<feature type="transmembrane region" description="Helical" evidence="2">
    <location>
        <begin position="501"/>
        <end position="529"/>
    </location>
</feature>